<dbReference type="OrthoDB" id="9770043at2"/>
<evidence type="ECO:0000259" key="1">
    <source>
        <dbReference type="Pfam" id="PF07995"/>
    </source>
</evidence>
<accession>A0A1M7Y2F0</accession>
<dbReference type="PANTHER" id="PTHR19328:SF13">
    <property type="entry name" value="HIPL1 PROTEIN"/>
    <property type="match status" value="1"/>
</dbReference>
<dbReference type="Gene3D" id="2.120.10.30">
    <property type="entry name" value="TolB, C-terminal domain"/>
    <property type="match status" value="1"/>
</dbReference>
<feature type="domain" description="Glucose/Sorbosone dehydrogenase" evidence="1">
    <location>
        <begin position="62"/>
        <end position="360"/>
    </location>
</feature>
<evidence type="ECO:0000313" key="2">
    <source>
        <dbReference type="EMBL" id="SHO46128.1"/>
    </source>
</evidence>
<sequence>MYYYKAENIYKLRNWYERDRQPVILEEIRASIQEEPQGNPDGMEEKAEFPYNIEIVAEELFVPWALDITKDGRIFFTERSGNIRLIENGVLQTSPLFTFIPPFEAQGEGGLMGLVLDPDFEENGYFYVMYTYVEEGEFFNKVVRMHYERENTMEDRVLLERIPGDRVHNGGRLKIGPDGKLYATTGDAGQGELSQDINSLAGKILRMELDGRVPSDNPFGDSYVYALGLRNPQGLDWNEDGILYASEHGNVAHDKINLIVPGGNYGWPLSEGDFIIPVFDSGDDTYAPSGIAFVKEGPFNGKLFVAALKAQQLLLMTLNDAGRQAVEVESYLKDEFGRLRESYRDVDGSIYLTTSNLDGRGLPNEGDDKIIRLVPR</sequence>
<dbReference type="AlphaFoldDB" id="A0A1M7Y2F0"/>
<dbReference type="RefSeq" id="WP_073587821.1">
    <property type="nucleotide sequence ID" value="NZ_FRFD01000003.1"/>
</dbReference>
<dbReference type="Proteomes" id="UP000184612">
    <property type="component" value="Unassembled WGS sequence"/>
</dbReference>
<reference evidence="2 3" key="1">
    <citation type="submission" date="2016-12" db="EMBL/GenBank/DDBJ databases">
        <authorList>
            <person name="Song W.-J."/>
            <person name="Kurnit D.M."/>
        </authorList>
    </citation>
    <scope>NUCLEOTIDE SEQUENCE [LARGE SCALE GENOMIC DNA]</scope>
    <source>
        <strain evidence="2 3">DSM 12503</strain>
    </source>
</reference>
<dbReference type="Pfam" id="PF07995">
    <property type="entry name" value="GSDH"/>
    <property type="match status" value="1"/>
</dbReference>
<name>A0A1M7Y2F0_9FIRM</name>
<dbReference type="STRING" id="1121345.SAMN02745217_01214"/>
<dbReference type="InterPro" id="IPR011041">
    <property type="entry name" value="Quinoprot_gluc/sorb_DH_b-prop"/>
</dbReference>
<dbReference type="EMBL" id="FRFD01000003">
    <property type="protein sequence ID" value="SHO46128.1"/>
    <property type="molecule type" value="Genomic_DNA"/>
</dbReference>
<dbReference type="InterPro" id="IPR011042">
    <property type="entry name" value="6-blade_b-propeller_TolB-like"/>
</dbReference>
<protein>
    <submittedName>
        <fullName evidence="2">Glucose/arabinose dehydrogenase, beta-propeller fold</fullName>
    </submittedName>
</protein>
<dbReference type="SUPFAM" id="SSF50952">
    <property type="entry name" value="Soluble quinoprotein glucose dehydrogenase"/>
    <property type="match status" value="1"/>
</dbReference>
<dbReference type="PANTHER" id="PTHR19328">
    <property type="entry name" value="HEDGEHOG-INTERACTING PROTEIN"/>
    <property type="match status" value="1"/>
</dbReference>
<keyword evidence="3" id="KW-1185">Reference proteome</keyword>
<evidence type="ECO:0000313" key="3">
    <source>
        <dbReference type="Proteomes" id="UP000184612"/>
    </source>
</evidence>
<proteinExistence type="predicted"/>
<gene>
    <name evidence="2" type="ORF">SAMN02745217_01214</name>
</gene>
<dbReference type="InterPro" id="IPR012938">
    <property type="entry name" value="Glc/Sorbosone_DH"/>
</dbReference>
<organism evidence="2 3">
    <name type="scientific">Anaerocolumna xylanovorans DSM 12503</name>
    <dbReference type="NCBI Taxonomy" id="1121345"/>
    <lineage>
        <taxon>Bacteria</taxon>
        <taxon>Bacillati</taxon>
        <taxon>Bacillota</taxon>
        <taxon>Clostridia</taxon>
        <taxon>Lachnospirales</taxon>
        <taxon>Lachnospiraceae</taxon>
        <taxon>Anaerocolumna</taxon>
    </lineage>
</organism>